<gene>
    <name evidence="2" type="ORF">Ocin01_13204</name>
</gene>
<evidence type="ECO:0000313" key="3">
    <source>
        <dbReference type="Proteomes" id="UP000094527"/>
    </source>
</evidence>
<accession>A0A1D2MKD1</accession>
<dbReference type="Proteomes" id="UP000094527">
    <property type="component" value="Unassembled WGS sequence"/>
</dbReference>
<sequence length="22" mass="2548">MAQLSDNKNYEQYIVGDESKSK</sequence>
<protein>
    <submittedName>
        <fullName evidence="2">Uncharacterized protein</fullName>
    </submittedName>
</protein>
<reference evidence="2 3" key="1">
    <citation type="journal article" date="2016" name="Genome Biol. Evol.">
        <title>Gene Family Evolution Reflects Adaptation to Soil Environmental Stressors in the Genome of the Collembolan Orchesella cincta.</title>
        <authorList>
            <person name="Faddeeva-Vakhrusheva A."/>
            <person name="Derks M.F."/>
            <person name="Anvar S.Y."/>
            <person name="Agamennone V."/>
            <person name="Suring W."/>
            <person name="Smit S."/>
            <person name="van Straalen N.M."/>
            <person name="Roelofs D."/>
        </authorList>
    </citation>
    <scope>NUCLEOTIDE SEQUENCE [LARGE SCALE GENOMIC DNA]</scope>
    <source>
        <tissue evidence="2">Mixed pool</tissue>
    </source>
</reference>
<name>A0A1D2MKD1_ORCCI</name>
<organism evidence="2 3">
    <name type="scientific">Orchesella cincta</name>
    <name type="common">Springtail</name>
    <name type="synonym">Podura cincta</name>
    <dbReference type="NCBI Taxonomy" id="48709"/>
    <lineage>
        <taxon>Eukaryota</taxon>
        <taxon>Metazoa</taxon>
        <taxon>Ecdysozoa</taxon>
        <taxon>Arthropoda</taxon>
        <taxon>Hexapoda</taxon>
        <taxon>Collembola</taxon>
        <taxon>Entomobryomorpha</taxon>
        <taxon>Entomobryoidea</taxon>
        <taxon>Orchesellidae</taxon>
        <taxon>Orchesellinae</taxon>
        <taxon>Orchesella</taxon>
    </lineage>
</organism>
<keyword evidence="3" id="KW-1185">Reference proteome</keyword>
<dbReference type="EMBL" id="LJIJ01000974">
    <property type="protein sequence ID" value="ODM93479.1"/>
    <property type="molecule type" value="Genomic_DNA"/>
</dbReference>
<comment type="caution">
    <text evidence="2">The sequence shown here is derived from an EMBL/GenBank/DDBJ whole genome shotgun (WGS) entry which is preliminary data.</text>
</comment>
<dbReference type="AlphaFoldDB" id="A0A1D2MKD1"/>
<proteinExistence type="predicted"/>
<evidence type="ECO:0000256" key="1">
    <source>
        <dbReference type="SAM" id="MobiDB-lite"/>
    </source>
</evidence>
<feature type="region of interest" description="Disordered" evidence="1">
    <location>
        <begin position="1"/>
        <end position="22"/>
    </location>
</feature>
<evidence type="ECO:0000313" key="2">
    <source>
        <dbReference type="EMBL" id="ODM93479.1"/>
    </source>
</evidence>